<dbReference type="Pfam" id="PF14624">
    <property type="entry name" value="Vwaint"/>
    <property type="match status" value="1"/>
</dbReference>
<dbReference type="STRING" id="4540.A0A3L6PJQ0"/>
<dbReference type="InterPro" id="IPR036465">
    <property type="entry name" value="vWFA_dom_sf"/>
</dbReference>
<evidence type="ECO:0000313" key="4">
    <source>
        <dbReference type="Proteomes" id="UP000275267"/>
    </source>
</evidence>
<dbReference type="InterPro" id="IPR051266">
    <property type="entry name" value="CLCR"/>
</dbReference>
<organism evidence="3 4">
    <name type="scientific">Panicum miliaceum</name>
    <name type="common">Proso millet</name>
    <name type="synonym">Broomcorn millet</name>
    <dbReference type="NCBI Taxonomy" id="4540"/>
    <lineage>
        <taxon>Eukaryota</taxon>
        <taxon>Viridiplantae</taxon>
        <taxon>Streptophyta</taxon>
        <taxon>Embryophyta</taxon>
        <taxon>Tracheophyta</taxon>
        <taxon>Spermatophyta</taxon>
        <taxon>Magnoliopsida</taxon>
        <taxon>Liliopsida</taxon>
        <taxon>Poales</taxon>
        <taxon>Poaceae</taxon>
        <taxon>PACMAD clade</taxon>
        <taxon>Panicoideae</taxon>
        <taxon>Panicodae</taxon>
        <taxon>Paniceae</taxon>
        <taxon>Panicinae</taxon>
        <taxon>Panicum</taxon>
        <taxon>Panicum sect. Panicum</taxon>
    </lineage>
</organism>
<evidence type="ECO:0000259" key="2">
    <source>
        <dbReference type="PROSITE" id="PS50234"/>
    </source>
</evidence>
<feature type="domain" description="VWFA" evidence="2">
    <location>
        <begin position="61"/>
        <end position="231"/>
    </location>
</feature>
<dbReference type="InterPro" id="IPR002035">
    <property type="entry name" value="VWF_A"/>
</dbReference>
<dbReference type="AlphaFoldDB" id="A0A3L6PJQ0"/>
<feature type="region of interest" description="Disordered" evidence="1">
    <location>
        <begin position="1"/>
        <end position="21"/>
    </location>
</feature>
<gene>
    <name evidence="3" type="ORF">C2845_PM18G07170</name>
</gene>
<comment type="caution">
    <text evidence="3">The sequence shown here is derived from an EMBL/GenBank/DDBJ whole genome shotgun (WGS) entry which is preliminary data.</text>
</comment>
<name>A0A3L6PJQ0_PANMI</name>
<evidence type="ECO:0000313" key="3">
    <source>
        <dbReference type="EMBL" id="RLM57855.1"/>
    </source>
</evidence>
<keyword evidence="4" id="KW-1185">Reference proteome</keyword>
<dbReference type="SUPFAM" id="SSF53300">
    <property type="entry name" value="vWA-like"/>
    <property type="match status" value="1"/>
</dbReference>
<dbReference type="InterPro" id="IPR032838">
    <property type="entry name" value="Vwaint_dom"/>
</dbReference>
<dbReference type="Gene3D" id="3.40.50.410">
    <property type="entry name" value="von Willebrand factor, type A domain"/>
    <property type="match status" value="1"/>
</dbReference>
<dbReference type="Pfam" id="PF00092">
    <property type="entry name" value="VWA"/>
    <property type="match status" value="1"/>
</dbReference>
<reference evidence="4" key="1">
    <citation type="journal article" date="2019" name="Nat. Commun.">
        <title>The genome of broomcorn millet.</title>
        <authorList>
            <person name="Zou C."/>
            <person name="Miki D."/>
            <person name="Li D."/>
            <person name="Tang Q."/>
            <person name="Xiao L."/>
            <person name="Rajput S."/>
            <person name="Deng P."/>
            <person name="Jia W."/>
            <person name="Huang R."/>
            <person name="Zhang M."/>
            <person name="Sun Y."/>
            <person name="Hu J."/>
            <person name="Fu X."/>
            <person name="Schnable P.S."/>
            <person name="Li F."/>
            <person name="Zhang H."/>
            <person name="Feng B."/>
            <person name="Zhu X."/>
            <person name="Liu R."/>
            <person name="Schnable J.C."/>
            <person name="Zhu J.-K."/>
            <person name="Zhang H."/>
        </authorList>
    </citation>
    <scope>NUCLEOTIDE SEQUENCE [LARGE SCALE GENOMIC DNA]</scope>
</reference>
<dbReference type="PANTHER" id="PTHR10579">
    <property type="entry name" value="CALCIUM-ACTIVATED CHLORIDE CHANNEL REGULATOR"/>
    <property type="match status" value="1"/>
</dbReference>
<dbReference type="PROSITE" id="PS50234">
    <property type="entry name" value="VWFA"/>
    <property type="match status" value="1"/>
</dbReference>
<feature type="compositionally biased region" description="Basic and acidic residues" evidence="1">
    <location>
        <begin position="460"/>
        <end position="473"/>
    </location>
</feature>
<accession>A0A3L6PJQ0</accession>
<proteinExistence type="predicted"/>
<evidence type="ECO:0000256" key="1">
    <source>
        <dbReference type="SAM" id="MobiDB-lite"/>
    </source>
</evidence>
<feature type="region of interest" description="Disordered" evidence="1">
    <location>
        <begin position="460"/>
        <end position="487"/>
    </location>
</feature>
<dbReference type="OrthoDB" id="687730at2759"/>
<dbReference type="EMBL" id="PQIB02000017">
    <property type="protein sequence ID" value="RLM57855.1"/>
    <property type="molecule type" value="Genomic_DNA"/>
</dbReference>
<dbReference type="SMART" id="SM00327">
    <property type="entry name" value="VWA"/>
    <property type="match status" value="1"/>
</dbReference>
<protein>
    <recommendedName>
        <fullName evidence="2">VWFA domain-containing protein</fullName>
    </recommendedName>
</protein>
<dbReference type="Proteomes" id="UP000275267">
    <property type="component" value="Unassembled WGS sequence"/>
</dbReference>
<dbReference type="PANTHER" id="PTHR10579:SF129">
    <property type="entry name" value="OS01G0640200 PROTEIN"/>
    <property type="match status" value="1"/>
</dbReference>
<feature type="compositionally biased region" description="Acidic residues" evidence="1">
    <location>
        <begin position="474"/>
        <end position="483"/>
    </location>
</feature>
<sequence>MSFNDDEVPAPARPTGFTGSPTRQVQLIKYHSRSAPLAPNDQEVLLELRGIASAAAREPLDLVAVIDTSGSMGDGGKLDKAKNALCFVIRKLTDRDRLCVVQFHHKASRLCPLRRATEAAQAELEALVRGLVAGGGTNIQDGLEIGLGVVGGHRVIAGRAASVMLMSDGEENNGDARSVAPGDVPVHTFGFGSGHDSRLLGAIADKSLGGVFNYVADSDSPTNLTETFSQVLGGLLTIIAQDLELIVTPLPGEATIRKPVDAGSFPAIPATDGSSSVTVRFGTLYSAEERKVIVELALSDRTASRPYRANVAQVQYKFTFQGQRVMSDPDRINIRRGRGTAAGDPAADAPAQVRTEVARRRHVKSIKAAMEEADGDRLEDARDILAEALRALERIVDPMVDMLRRELQRLLEHFRTKDTYREQGRPYAISSLASHGRQRFTARGDAEEVRLFATRRMDTYLEQAKRPDEKPPSADEDFREEPEPERAVPQDWERWTVMSVALRLLATVLSLLAFSIMARARTSGWDGDRYGRYEPYRTNRPM</sequence>